<evidence type="ECO:0000313" key="3">
    <source>
        <dbReference type="Proteomes" id="UP000013015"/>
    </source>
</evidence>
<dbReference type="Proteomes" id="UP000013015">
    <property type="component" value="Unassembled WGS sequence"/>
</dbReference>
<comment type="caution">
    <text evidence="2">The sequence shown here is derived from an EMBL/GenBank/DDBJ whole genome shotgun (WGS) entry which is preliminary data.</text>
</comment>
<organism evidence="2 3">
    <name type="scientific">Schaalia cardiffensis F0333</name>
    <dbReference type="NCBI Taxonomy" id="888050"/>
    <lineage>
        <taxon>Bacteria</taxon>
        <taxon>Bacillati</taxon>
        <taxon>Actinomycetota</taxon>
        <taxon>Actinomycetes</taxon>
        <taxon>Actinomycetales</taxon>
        <taxon>Actinomycetaceae</taxon>
        <taxon>Schaalia</taxon>
    </lineage>
</organism>
<protein>
    <submittedName>
        <fullName evidence="2">Uncharacterized protein</fullName>
    </submittedName>
</protein>
<accession>N6XC76</accession>
<keyword evidence="3" id="KW-1185">Reference proteome</keyword>
<dbReference type="AlphaFoldDB" id="N6XC76"/>
<proteinExistence type="predicted"/>
<evidence type="ECO:0000313" key="2">
    <source>
        <dbReference type="EMBL" id="ENO18808.1"/>
    </source>
</evidence>
<dbReference type="EMBL" id="AQHZ01000007">
    <property type="protein sequence ID" value="ENO18808.1"/>
    <property type="molecule type" value="Genomic_DNA"/>
</dbReference>
<sequence>MGYWKESVYLRQCTHRVLGSSCGSARRLKAEGPVLVETRAGPQREEQISASSTAGPCGPS</sequence>
<feature type="region of interest" description="Disordered" evidence="1">
    <location>
        <begin position="39"/>
        <end position="60"/>
    </location>
</feature>
<dbReference type="HOGENOM" id="CLU_2930622_0_0_11"/>
<evidence type="ECO:0000256" key="1">
    <source>
        <dbReference type="SAM" id="MobiDB-lite"/>
    </source>
</evidence>
<gene>
    <name evidence="2" type="ORF">HMPREF9004_0478</name>
</gene>
<reference evidence="2 3" key="1">
    <citation type="submission" date="2013-03" db="EMBL/GenBank/DDBJ databases">
        <title>Reference genome for the Human Microbiome Project.</title>
        <authorList>
            <person name="Aqrawi P."/>
            <person name="Ayvaz T."/>
            <person name="Bess C."/>
            <person name="Blankenburg K."/>
            <person name="Coyle M."/>
            <person name="Deng J."/>
            <person name="Forbes L."/>
            <person name="Fowler G."/>
            <person name="Francisco L."/>
            <person name="Fu Q."/>
            <person name="Gibbs R."/>
            <person name="Gross S."/>
            <person name="Gubbala S."/>
            <person name="Hale W."/>
            <person name="Hemphill L."/>
            <person name="Highlander S."/>
            <person name="Hirani K."/>
            <person name="Jackson L."/>
            <person name="Jakkamsetti A."/>
            <person name="Javaid M."/>
            <person name="Jayaseelan J.C."/>
            <person name="Jiang H."/>
            <person name="Joshi V."/>
            <person name="Korchina V."/>
            <person name="Kovar C."/>
            <person name="Lara F."/>
            <person name="Lee S."/>
            <person name="Liu Y."/>
            <person name="Mata R."/>
            <person name="Mathew T."/>
            <person name="Munidasa M."/>
            <person name="Muzny D."/>
            <person name="Nazareth L."/>
            <person name="Ngo R."/>
            <person name="Nguyen L."/>
            <person name="Nguyen N."/>
            <person name="Okwuonu G."/>
            <person name="Ongeri F."/>
            <person name="Palculict T."/>
            <person name="Patil S."/>
            <person name="Petrosino J."/>
            <person name="Pham C."/>
            <person name="Pham P."/>
            <person name="Pu L.-L."/>
            <person name="Qin X."/>
            <person name="Qu J."/>
            <person name="Reid J."/>
            <person name="Ross M."/>
            <person name="Ruth R."/>
            <person name="Saada N."/>
            <person name="San Lucas F."/>
            <person name="Santibanez J."/>
            <person name="Shang Y."/>
            <person name="Simmons D."/>
            <person name="Song X.-Z."/>
            <person name="Tang L.-Y."/>
            <person name="Thornton R."/>
            <person name="Warren J."/>
            <person name="Weissenberger G."/>
            <person name="Wilczek-Boney K."/>
            <person name="Worley K."/>
            <person name="Youmans B."/>
            <person name="Zhang J."/>
            <person name="Zhang L."/>
            <person name="Zhao Z."/>
            <person name="Zhou C."/>
            <person name="Zhu D."/>
            <person name="Zhu Y."/>
        </authorList>
    </citation>
    <scope>NUCLEOTIDE SEQUENCE [LARGE SCALE GENOMIC DNA]</scope>
    <source>
        <strain evidence="2 3">F0333</strain>
    </source>
</reference>
<name>N6XC76_9ACTO</name>